<feature type="domain" description="Granulins" evidence="10">
    <location>
        <begin position="423"/>
        <end position="479"/>
    </location>
</feature>
<dbReference type="EMBL" id="CP031035">
    <property type="protein sequence ID" value="QDZ19432.1"/>
    <property type="molecule type" value="Genomic_DNA"/>
</dbReference>
<dbReference type="InterPro" id="IPR000668">
    <property type="entry name" value="Peptidase_C1A_C"/>
</dbReference>
<evidence type="ECO:0000256" key="1">
    <source>
        <dbReference type="ARBA" id="ARBA00008455"/>
    </source>
</evidence>
<dbReference type="SMART" id="SM00277">
    <property type="entry name" value="GRAN"/>
    <property type="match status" value="1"/>
</dbReference>
<keyword evidence="7" id="KW-0325">Glycoprotein</keyword>
<dbReference type="Pfam" id="PF00396">
    <property type="entry name" value="Granulin"/>
    <property type="match status" value="1"/>
</dbReference>
<dbReference type="PROSITE" id="PS00639">
    <property type="entry name" value="THIOL_PROTEASE_HIS"/>
    <property type="match status" value="1"/>
</dbReference>
<feature type="region of interest" description="Disordered" evidence="8">
    <location>
        <begin position="394"/>
        <end position="415"/>
    </location>
</feature>
<evidence type="ECO:0000256" key="4">
    <source>
        <dbReference type="ARBA" id="ARBA00022801"/>
    </source>
</evidence>
<evidence type="ECO:0000259" key="10">
    <source>
        <dbReference type="SMART" id="SM00277"/>
    </source>
</evidence>
<dbReference type="InterPro" id="IPR013128">
    <property type="entry name" value="Peptidase_C1A"/>
</dbReference>
<dbReference type="PANTHER" id="PTHR12411">
    <property type="entry name" value="CYSTEINE PROTEASE FAMILY C1-RELATED"/>
    <property type="match status" value="1"/>
</dbReference>
<keyword evidence="6" id="KW-1015">Disulfide bond</keyword>
<dbReference type="InterPro" id="IPR039417">
    <property type="entry name" value="Peptidase_C1A_papain-like"/>
</dbReference>
<dbReference type="SUPFAM" id="SSF57277">
    <property type="entry name" value="Granulin repeat"/>
    <property type="match status" value="1"/>
</dbReference>
<evidence type="ECO:0000256" key="2">
    <source>
        <dbReference type="ARBA" id="ARBA00022670"/>
    </source>
</evidence>
<accession>A0A5B8MJA9</accession>
<dbReference type="InterPro" id="IPR000118">
    <property type="entry name" value="Granulin"/>
</dbReference>
<dbReference type="FunFam" id="3.90.70.10:FF:000067">
    <property type="entry name" value="Senescence-specific cysteine protease"/>
    <property type="match status" value="1"/>
</dbReference>
<dbReference type="InterPro" id="IPR038765">
    <property type="entry name" value="Papain-like_cys_pep_sf"/>
</dbReference>
<dbReference type="CDD" id="cd02248">
    <property type="entry name" value="Peptidase_C1A"/>
    <property type="match status" value="1"/>
</dbReference>
<evidence type="ECO:0000256" key="5">
    <source>
        <dbReference type="ARBA" id="ARBA00022807"/>
    </source>
</evidence>
<dbReference type="GO" id="GO:0008234">
    <property type="term" value="F:cysteine-type peptidase activity"/>
    <property type="evidence" value="ECO:0007669"/>
    <property type="project" value="UniProtKB-KW"/>
</dbReference>
<dbReference type="SMART" id="SM00848">
    <property type="entry name" value="Inhibitor_I29"/>
    <property type="match status" value="1"/>
</dbReference>
<feature type="chain" id="PRO_5022943130" evidence="9">
    <location>
        <begin position="20"/>
        <end position="500"/>
    </location>
</feature>
<gene>
    <name evidence="13" type="ORF">A3770_02p19500</name>
</gene>
<dbReference type="GO" id="GO:0006508">
    <property type="term" value="P:proteolysis"/>
    <property type="evidence" value="ECO:0007669"/>
    <property type="project" value="UniProtKB-KW"/>
</dbReference>
<evidence type="ECO:0000256" key="9">
    <source>
        <dbReference type="SAM" id="SignalP"/>
    </source>
</evidence>
<evidence type="ECO:0000256" key="3">
    <source>
        <dbReference type="ARBA" id="ARBA00022729"/>
    </source>
</evidence>
<dbReference type="AlphaFoldDB" id="A0A5B8MJA9"/>
<comment type="similarity">
    <text evidence="1">Belongs to the peptidase C1 family.</text>
</comment>
<reference evidence="13 14" key="1">
    <citation type="submission" date="2018-07" db="EMBL/GenBank/DDBJ databases">
        <title>The complete nuclear genome of the prasinophyte Chloropicon primus (CCMP1205).</title>
        <authorList>
            <person name="Pombert J.-F."/>
            <person name="Otis C."/>
            <person name="Turmel M."/>
            <person name="Lemieux C."/>
        </authorList>
    </citation>
    <scope>NUCLEOTIDE SEQUENCE [LARGE SCALE GENOMIC DNA]</scope>
    <source>
        <strain evidence="13 14">CCMP1205</strain>
    </source>
</reference>
<dbReference type="PROSITE" id="PS00640">
    <property type="entry name" value="THIOL_PROTEASE_ASN"/>
    <property type="match status" value="1"/>
</dbReference>
<evidence type="ECO:0000313" key="14">
    <source>
        <dbReference type="Proteomes" id="UP000316726"/>
    </source>
</evidence>
<evidence type="ECO:0000313" key="13">
    <source>
        <dbReference type="EMBL" id="QDZ19432.1"/>
    </source>
</evidence>
<organism evidence="13 14">
    <name type="scientific">Chloropicon primus</name>
    <dbReference type="NCBI Taxonomy" id="1764295"/>
    <lineage>
        <taxon>Eukaryota</taxon>
        <taxon>Viridiplantae</taxon>
        <taxon>Chlorophyta</taxon>
        <taxon>Chloropicophyceae</taxon>
        <taxon>Chloropicales</taxon>
        <taxon>Chloropicaceae</taxon>
        <taxon>Chloropicon</taxon>
    </lineage>
</organism>
<feature type="domain" description="Peptidase C1A papain C-terminal" evidence="11">
    <location>
        <begin position="181"/>
        <end position="396"/>
    </location>
</feature>
<keyword evidence="3 9" id="KW-0732">Signal</keyword>
<proteinExistence type="inferred from homology"/>
<protein>
    <submittedName>
        <fullName evidence="13">Papain cysteine protease</fullName>
    </submittedName>
</protein>
<dbReference type="InterPro" id="IPR000169">
    <property type="entry name" value="Pept_cys_AS"/>
</dbReference>
<dbReference type="InterPro" id="IPR025661">
    <property type="entry name" value="Pept_asp_AS"/>
</dbReference>
<feature type="domain" description="Cathepsin propeptide inhibitor" evidence="12">
    <location>
        <begin position="92"/>
        <end position="149"/>
    </location>
</feature>
<dbReference type="OrthoDB" id="10253408at2759"/>
<evidence type="ECO:0000259" key="12">
    <source>
        <dbReference type="SMART" id="SM00848"/>
    </source>
</evidence>
<keyword evidence="4" id="KW-0378">Hydrolase</keyword>
<keyword evidence="5" id="KW-0788">Thiol protease</keyword>
<feature type="signal peptide" evidence="9">
    <location>
        <begin position="1"/>
        <end position="19"/>
    </location>
</feature>
<dbReference type="SMART" id="SM00645">
    <property type="entry name" value="Pept_C1"/>
    <property type="match status" value="1"/>
</dbReference>
<dbReference type="Pfam" id="PF00112">
    <property type="entry name" value="Peptidase_C1"/>
    <property type="match status" value="1"/>
</dbReference>
<evidence type="ECO:0000256" key="8">
    <source>
        <dbReference type="SAM" id="MobiDB-lite"/>
    </source>
</evidence>
<dbReference type="PRINTS" id="PR00705">
    <property type="entry name" value="PAPAIN"/>
</dbReference>
<dbReference type="InterPro" id="IPR025660">
    <property type="entry name" value="Pept_his_AS"/>
</dbReference>
<dbReference type="Proteomes" id="UP000316726">
    <property type="component" value="Chromosome 2"/>
</dbReference>
<dbReference type="STRING" id="1764295.A0A5B8MJA9"/>
<keyword evidence="14" id="KW-1185">Reference proteome</keyword>
<dbReference type="Gene3D" id="3.90.70.10">
    <property type="entry name" value="Cysteine proteinases"/>
    <property type="match status" value="1"/>
</dbReference>
<dbReference type="Pfam" id="PF08246">
    <property type="entry name" value="Inhibitor_I29"/>
    <property type="match status" value="1"/>
</dbReference>
<evidence type="ECO:0000259" key="11">
    <source>
        <dbReference type="SMART" id="SM00645"/>
    </source>
</evidence>
<dbReference type="SUPFAM" id="SSF54001">
    <property type="entry name" value="Cysteine proteinases"/>
    <property type="match status" value="1"/>
</dbReference>
<sequence length="500" mass="53427">MRRGARAVCLAAVVAVCLAQGVAVLGSKQTGSNEGYYSSRGEEAPHDETVAEFTARITARGLSLLSGGARAGAEDGLLGNNGMVHEEILTVFREWMDYHGKAYEGDAELMRRRFGAFKENLLYLHGDQGAERSYTVGLNSLADLSLEEFRATRLGTSPGNRGALPGRATTTAAFVPGDLAGLDSVNWVERNAVTPVKNQGRCGSCWSFSTTGSIEGINAIVSGNLTSLSEQELVDCDTLHDHGCQGGLMDFAFEFVMKNGLDTEEDYPYQGFQTQCNEAKENRVVVTIDGFEDVEAGNEEEMIKVVSKQPLSVAIQANHPNFQLYTGGVFADPDCGEQLDHGVLVVGYGTSEDGQDYWIMKNSWGGMWGEEGYMKMAMGVAPSGICGIAKMSSYPKKESVDPPAPPPTPPSPGPPPPAPEVVCNQYQKCKAPATCCCMYELFQQCVAYSCCPAADAVCCDDKKSCCPQGTTCNTSAGTCEKGETSIPMLAKEPAILTFAA</sequence>
<dbReference type="InterPro" id="IPR013201">
    <property type="entry name" value="Prot_inhib_I29"/>
</dbReference>
<dbReference type="PROSITE" id="PS00139">
    <property type="entry name" value="THIOL_PROTEASE_CYS"/>
    <property type="match status" value="1"/>
</dbReference>
<feature type="compositionally biased region" description="Pro residues" evidence="8">
    <location>
        <begin position="402"/>
        <end position="415"/>
    </location>
</feature>
<evidence type="ECO:0000256" key="6">
    <source>
        <dbReference type="ARBA" id="ARBA00023157"/>
    </source>
</evidence>
<evidence type="ECO:0000256" key="7">
    <source>
        <dbReference type="ARBA" id="ARBA00023180"/>
    </source>
</evidence>
<keyword evidence="2 13" id="KW-0645">Protease</keyword>
<dbReference type="InterPro" id="IPR037277">
    <property type="entry name" value="Granulin_sf"/>
</dbReference>
<dbReference type="Gene3D" id="2.10.25.160">
    <property type="entry name" value="Granulin"/>
    <property type="match status" value="1"/>
</dbReference>
<name>A0A5B8MJA9_9CHLO</name>